<dbReference type="InterPro" id="IPR003004">
    <property type="entry name" value="GspF/PilC"/>
</dbReference>
<dbReference type="Pfam" id="PF00482">
    <property type="entry name" value="T2SSF"/>
    <property type="match status" value="2"/>
</dbReference>
<protein>
    <submittedName>
        <fullName evidence="9">Pilus assembly protein PilR</fullName>
    </submittedName>
</protein>
<gene>
    <name evidence="9" type="ORF">D5F51_18350</name>
</gene>
<dbReference type="PANTHER" id="PTHR30012:SF0">
    <property type="entry name" value="TYPE II SECRETION SYSTEM PROTEIN F-RELATED"/>
    <property type="match status" value="1"/>
</dbReference>
<evidence type="ECO:0000259" key="8">
    <source>
        <dbReference type="Pfam" id="PF00482"/>
    </source>
</evidence>
<evidence type="ECO:0000256" key="2">
    <source>
        <dbReference type="ARBA" id="ARBA00005745"/>
    </source>
</evidence>
<evidence type="ECO:0000256" key="3">
    <source>
        <dbReference type="ARBA" id="ARBA00022475"/>
    </source>
</evidence>
<keyword evidence="10" id="KW-1185">Reference proteome</keyword>
<evidence type="ECO:0000313" key="10">
    <source>
        <dbReference type="Proteomes" id="UP000288804"/>
    </source>
</evidence>
<dbReference type="Proteomes" id="UP000288804">
    <property type="component" value="Chromosome"/>
</dbReference>
<feature type="transmembrane region" description="Helical" evidence="7">
    <location>
        <begin position="352"/>
        <end position="372"/>
    </location>
</feature>
<evidence type="ECO:0000256" key="5">
    <source>
        <dbReference type="ARBA" id="ARBA00022989"/>
    </source>
</evidence>
<organism evidence="9 10">
    <name type="scientific">Yersinia hibernica</name>
    <dbReference type="NCBI Taxonomy" id="2339259"/>
    <lineage>
        <taxon>Bacteria</taxon>
        <taxon>Pseudomonadati</taxon>
        <taxon>Pseudomonadota</taxon>
        <taxon>Gammaproteobacteria</taxon>
        <taxon>Enterobacterales</taxon>
        <taxon>Yersiniaceae</taxon>
        <taxon>Yersinia</taxon>
    </lineage>
</organism>
<reference evidence="10" key="1">
    <citation type="submission" date="2018-09" db="EMBL/GenBank/DDBJ databases">
        <title>Yersinia hibernicus sp. nov.</title>
        <authorList>
            <person name="Nguyen S.V."/>
            <person name="Mundanda D.M."/>
            <person name="Anes J."/>
            <person name="Fanning S."/>
        </authorList>
    </citation>
    <scope>NUCLEOTIDE SEQUENCE [LARGE SCALE GENOMIC DNA]</scope>
    <source>
        <strain evidence="10">CFS1934</strain>
    </source>
</reference>
<keyword evidence="3" id="KW-1003">Cell membrane</keyword>
<dbReference type="InterPro" id="IPR042094">
    <property type="entry name" value="T2SS_GspF_sf"/>
</dbReference>
<dbReference type="PANTHER" id="PTHR30012">
    <property type="entry name" value="GENERAL SECRETION PATHWAY PROTEIN"/>
    <property type="match status" value="1"/>
</dbReference>
<evidence type="ECO:0000313" key="9">
    <source>
        <dbReference type="EMBL" id="QAX80321.1"/>
    </source>
</evidence>
<evidence type="ECO:0000256" key="7">
    <source>
        <dbReference type="SAM" id="Phobius"/>
    </source>
</evidence>
<dbReference type="EMBL" id="CP032487">
    <property type="protein sequence ID" value="QAX80321.1"/>
    <property type="molecule type" value="Genomic_DNA"/>
</dbReference>
<comment type="similarity">
    <text evidence="2">Belongs to the GSP F family.</text>
</comment>
<feature type="domain" description="Type II secretion system protein GspF" evidence="8">
    <location>
        <begin position="37"/>
        <end position="157"/>
    </location>
</feature>
<sequence length="381" mass="42554">MSEHSTVSYRAQQMNLLQRIRYELVRRSFTGKYRQPFYETLRFLLENKKSFKEALTMIGEVHTDFGRRWHPYIDLIDDCLEAIADNSAGHSLPDVLTAWVPQEEAALISAGIRSGSVPRSLEQADKLIVARRRIMGQVLMASVYPILLLSLGGGLLTVNNRLLIPTLSKLSSPDTWTASLGFMRQVSVFTSAYGGAAAAGCATFVALVFWSLPRWRGRLRRFADRLMPWSIYKDLQGAVFLMNIAALLEAGVPHLEAVRILHDFGSPWLQERLDAVMDGTDNGAIRDGIKNGASLGQSLRDCGYQFPSQEAANYLSILSQGDGASTLISHYADRWLEQVLGLVARRANVAKLFSLFLIIGFFLLIMGMVMQIQDMTQYSSH</sequence>
<keyword evidence="6 7" id="KW-0472">Membrane</keyword>
<feature type="transmembrane region" description="Helical" evidence="7">
    <location>
        <begin position="138"/>
        <end position="158"/>
    </location>
</feature>
<keyword evidence="4 7" id="KW-0812">Transmembrane</keyword>
<evidence type="ECO:0000256" key="4">
    <source>
        <dbReference type="ARBA" id="ARBA00022692"/>
    </source>
</evidence>
<evidence type="ECO:0000256" key="1">
    <source>
        <dbReference type="ARBA" id="ARBA00004651"/>
    </source>
</evidence>
<evidence type="ECO:0000256" key="6">
    <source>
        <dbReference type="ARBA" id="ARBA00023136"/>
    </source>
</evidence>
<comment type="subcellular location">
    <subcellularLocation>
        <location evidence="1">Cell membrane</location>
        <topology evidence="1">Multi-pass membrane protein</topology>
    </subcellularLocation>
</comment>
<feature type="transmembrane region" description="Helical" evidence="7">
    <location>
        <begin position="192"/>
        <end position="212"/>
    </location>
</feature>
<dbReference type="Gene3D" id="1.20.81.30">
    <property type="entry name" value="Type II secretion system (T2SS), domain F"/>
    <property type="match status" value="2"/>
</dbReference>
<feature type="domain" description="Type II secretion system protein GspF" evidence="8">
    <location>
        <begin position="240"/>
        <end position="369"/>
    </location>
</feature>
<name>A0ABX5R3W1_9GAMM</name>
<dbReference type="RefSeq" id="WP_129198277.1">
    <property type="nucleotide sequence ID" value="NZ_CP032487.1"/>
</dbReference>
<keyword evidence="5 7" id="KW-1133">Transmembrane helix</keyword>
<dbReference type="InterPro" id="IPR018076">
    <property type="entry name" value="T2SS_GspF_dom"/>
</dbReference>
<accession>A0ABX5R3W1</accession>
<proteinExistence type="inferred from homology"/>